<sequence>NLATCRRSNEDPNARSRNQSAGTVLGLLPSLWRHVCCIPLTGSAFRRHDLKHTNTRVRRESF</sequence>
<dbReference type="EMBL" id="JACEIK010002424">
    <property type="protein sequence ID" value="MCD9561084.1"/>
    <property type="molecule type" value="Genomic_DNA"/>
</dbReference>
<evidence type="ECO:0000313" key="3">
    <source>
        <dbReference type="Proteomes" id="UP000823775"/>
    </source>
</evidence>
<evidence type="ECO:0000313" key="2">
    <source>
        <dbReference type="EMBL" id="MCD9561084.1"/>
    </source>
</evidence>
<feature type="region of interest" description="Disordered" evidence="1">
    <location>
        <begin position="1"/>
        <end position="20"/>
    </location>
</feature>
<comment type="caution">
    <text evidence="2">The sequence shown here is derived from an EMBL/GenBank/DDBJ whole genome shotgun (WGS) entry which is preliminary data.</text>
</comment>
<feature type="non-terminal residue" evidence="2">
    <location>
        <position position="1"/>
    </location>
</feature>
<evidence type="ECO:0000256" key="1">
    <source>
        <dbReference type="SAM" id="MobiDB-lite"/>
    </source>
</evidence>
<gene>
    <name evidence="2" type="ORF">HAX54_020044</name>
</gene>
<reference evidence="2 3" key="1">
    <citation type="journal article" date="2021" name="BMC Genomics">
        <title>Datura genome reveals duplications of psychoactive alkaloid biosynthetic genes and high mutation rate following tissue culture.</title>
        <authorList>
            <person name="Rajewski A."/>
            <person name="Carter-House D."/>
            <person name="Stajich J."/>
            <person name="Litt A."/>
        </authorList>
    </citation>
    <scope>NUCLEOTIDE SEQUENCE [LARGE SCALE GENOMIC DNA]</scope>
    <source>
        <strain evidence="2">AR-01</strain>
    </source>
</reference>
<protein>
    <submittedName>
        <fullName evidence="2">Uncharacterized protein</fullName>
    </submittedName>
</protein>
<proteinExistence type="predicted"/>
<name>A0ABS8UQB4_DATST</name>
<organism evidence="2 3">
    <name type="scientific">Datura stramonium</name>
    <name type="common">Jimsonweed</name>
    <name type="synonym">Common thornapple</name>
    <dbReference type="NCBI Taxonomy" id="4076"/>
    <lineage>
        <taxon>Eukaryota</taxon>
        <taxon>Viridiplantae</taxon>
        <taxon>Streptophyta</taxon>
        <taxon>Embryophyta</taxon>
        <taxon>Tracheophyta</taxon>
        <taxon>Spermatophyta</taxon>
        <taxon>Magnoliopsida</taxon>
        <taxon>eudicotyledons</taxon>
        <taxon>Gunneridae</taxon>
        <taxon>Pentapetalae</taxon>
        <taxon>asterids</taxon>
        <taxon>lamiids</taxon>
        <taxon>Solanales</taxon>
        <taxon>Solanaceae</taxon>
        <taxon>Solanoideae</taxon>
        <taxon>Datureae</taxon>
        <taxon>Datura</taxon>
    </lineage>
</organism>
<accession>A0ABS8UQB4</accession>
<keyword evidence="3" id="KW-1185">Reference proteome</keyword>
<dbReference type="Proteomes" id="UP000823775">
    <property type="component" value="Unassembled WGS sequence"/>
</dbReference>